<evidence type="ECO:0000313" key="1">
    <source>
        <dbReference type="EMBL" id="KAJ8436849.1"/>
    </source>
</evidence>
<evidence type="ECO:0008006" key="3">
    <source>
        <dbReference type="Google" id="ProtNLM"/>
    </source>
</evidence>
<reference evidence="1" key="1">
    <citation type="submission" date="2022-04" db="EMBL/GenBank/DDBJ databases">
        <title>Carnegiea gigantea Genome sequencing and assembly v2.</title>
        <authorList>
            <person name="Copetti D."/>
            <person name="Sanderson M.J."/>
            <person name="Burquez A."/>
            <person name="Wojciechowski M.F."/>
        </authorList>
    </citation>
    <scope>NUCLEOTIDE SEQUENCE</scope>
    <source>
        <strain evidence="1">SGP5-SGP5p</strain>
        <tissue evidence="1">Aerial part</tissue>
    </source>
</reference>
<proteinExistence type="predicted"/>
<protein>
    <recommendedName>
        <fullName evidence="3">F-box protein</fullName>
    </recommendedName>
</protein>
<dbReference type="PANTHER" id="PTHR31790">
    <property type="entry name" value="OS02G0783600 PROTEIN"/>
    <property type="match status" value="1"/>
</dbReference>
<comment type="caution">
    <text evidence="1">The sequence shown here is derived from an EMBL/GenBank/DDBJ whole genome shotgun (WGS) entry which is preliminary data.</text>
</comment>
<dbReference type="PANTHER" id="PTHR31790:SF609">
    <property type="entry name" value="F-BOX PROTEIN CPR30-LIKE"/>
    <property type="match status" value="1"/>
</dbReference>
<dbReference type="Proteomes" id="UP001153076">
    <property type="component" value="Unassembled WGS sequence"/>
</dbReference>
<dbReference type="AlphaFoldDB" id="A0A9Q1K4T9"/>
<name>A0A9Q1K4T9_9CARY</name>
<gene>
    <name evidence="1" type="ORF">Cgig2_026173</name>
</gene>
<sequence length="239" mass="27085">MAMLPIEIITEEILPRLPAKSLLRFRCILQTLISSPESSNRHLQHSQSQSSRPDRYLILVGKKQERDLFSFGVHRLAGIALPRDFEGLSTLCNFVVGSCNGLLCTRATFTFDVSRLFLVNPCTAVHRIIHLDHTHALIRSNICANLGFGFDSEADDYKIVALVNYDDVRDAMFEGRYMRGDWLREHGIPRLALSIGVPPLVPGLINNHLLHWMFRCSSDRKHWIGPNLRGSSFIQSAHL</sequence>
<organism evidence="1 2">
    <name type="scientific">Carnegiea gigantea</name>
    <dbReference type="NCBI Taxonomy" id="171969"/>
    <lineage>
        <taxon>Eukaryota</taxon>
        <taxon>Viridiplantae</taxon>
        <taxon>Streptophyta</taxon>
        <taxon>Embryophyta</taxon>
        <taxon>Tracheophyta</taxon>
        <taxon>Spermatophyta</taxon>
        <taxon>Magnoliopsida</taxon>
        <taxon>eudicotyledons</taxon>
        <taxon>Gunneridae</taxon>
        <taxon>Pentapetalae</taxon>
        <taxon>Caryophyllales</taxon>
        <taxon>Cactineae</taxon>
        <taxon>Cactaceae</taxon>
        <taxon>Cactoideae</taxon>
        <taxon>Echinocereeae</taxon>
        <taxon>Carnegiea</taxon>
    </lineage>
</organism>
<evidence type="ECO:0000313" key="2">
    <source>
        <dbReference type="Proteomes" id="UP001153076"/>
    </source>
</evidence>
<dbReference type="EMBL" id="JAKOGI010000326">
    <property type="protein sequence ID" value="KAJ8436849.1"/>
    <property type="molecule type" value="Genomic_DNA"/>
</dbReference>
<dbReference type="InterPro" id="IPR052361">
    <property type="entry name" value="F-box_domain"/>
</dbReference>
<accession>A0A9Q1K4T9</accession>
<keyword evidence="2" id="KW-1185">Reference proteome</keyword>